<dbReference type="EMBL" id="FUWZ01000009">
    <property type="protein sequence ID" value="SKA47814.1"/>
    <property type="molecule type" value="Genomic_DNA"/>
</dbReference>
<organism evidence="1 2">
    <name type="scientific">Chitinophaga eiseniae</name>
    <dbReference type="NCBI Taxonomy" id="634771"/>
    <lineage>
        <taxon>Bacteria</taxon>
        <taxon>Pseudomonadati</taxon>
        <taxon>Bacteroidota</taxon>
        <taxon>Chitinophagia</taxon>
        <taxon>Chitinophagales</taxon>
        <taxon>Chitinophagaceae</taxon>
        <taxon>Chitinophaga</taxon>
    </lineage>
</organism>
<evidence type="ECO:0000313" key="1">
    <source>
        <dbReference type="EMBL" id="SKA47814.1"/>
    </source>
</evidence>
<dbReference type="Proteomes" id="UP000190367">
    <property type="component" value="Unassembled WGS sequence"/>
</dbReference>
<reference evidence="2" key="1">
    <citation type="submission" date="2017-02" db="EMBL/GenBank/DDBJ databases">
        <authorList>
            <person name="Varghese N."/>
            <person name="Submissions S."/>
        </authorList>
    </citation>
    <scope>NUCLEOTIDE SEQUENCE [LARGE SCALE GENOMIC DNA]</scope>
    <source>
        <strain evidence="2">DSM 22224</strain>
    </source>
</reference>
<gene>
    <name evidence="1" type="ORF">SAMN04488128_10953</name>
</gene>
<name>A0A1T4U568_9BACT</name>
<sequence>MKWMFLPLFWLLYNSTQAQPRPADYRRLFQQDPALHKWAASTPHFTPEAFVFLNATDFGKQSPDTLRGAAATTYFDTFGKLISYSPDRKQWLDFYSYQVSLEKTAGGRYRATLEADQALRLGKTNDNTHIIIAYMGASTWIEETAWVDNHTFIAVGVNSAAAFHPFIFIGDTNTRKIYHYSPRDKRLDRSGGYVSYQWAKMRPMIIEE</sequence>
<evidence type="ECO:0000313" key="2">
    <source>
        <dbReference type="Proteomes" id="UP000190367"/>
    </source>
</evidence>
<proteinExistence type="predicted"/>
<dbReference type="RefSeq" id="WP_078673286.1">
    <property type="nucleotide sequence ID" value="NZ_FUWZ01000009.1"/>
</dbReference>
<dbReference type="OrthoDB" id="678466at2"/>
<protein>
    <submittedName>
        <fullName evidence="1">Uncharacterized protein</fullName>
    </submittedName>
</protein>
<dbReference type="AlphaFoldDB" id="A0A1T4U568"/>
<keyword evidence="2" id="KW-1185">Reference proteome</keyword>
<accession>A0A1T4U568</accession>